<evidence type="ECO:0000256" key="1">
    <source>
        <dbReference type="SAM" id="MobiDB-lite"/>
    </source>
</evidence>
<feature type="compositionally biased region" description="Acidic residues" evidence="1">
    <location>
        <begin position="507"/>
        <end position="531"/>
    </location>
</feature>
<name>A0A6C0H648_9ZZZZ</name>
<dbReference type="EMBL" id="MN739887">
    <property type="protein sequence ID" value="QHT76052.1"/>
    <property type="molecule type" value="Genomic_DNA"/>
</dbReference>
<feature type="region of interest" description="Disordered" evidence="1">
    <location>
        <begin position="496"/>
        <end position="533"/>
    </location>
</feature>
<accession>A0A6C0H648</accession>
<organism evidence="2">
    <name type="scientific">viral metagenome</name>
    <dbReference type="NCBI Taxonomy" id="1070528"/>
    <lineage>
        <taxon>unclassified sequences</taxon>
        <taxon>metagenomes</taxon>
        <taxon>organismal metagenomes</taxon>
    </lineage>
</organism>
<proteinExistence type="predicted"/>
<reference evidence="2" key="1">
    <citation type="journal article" date="2020" name="Nature">
        <title>Giant virus diversity and host interactions through global metagenomics.</title>
        <authorList>
            <person name="Schulz F."/>
            <person name="Roux S."/>
            <person name="Paez-Espino D."/>
            <person name="Jungbluth S."/>
            <person name="Walsh D.A."/>
            <person name="Denef V.J."/>
            <person name="McMahon K.D."/>
            <person name="Konstantinidis K.T."/>
            <person name="Eloe-Fadrosh E.A."/>
            <person name="Kyrpides N.C."/>
            <person name="Woyke T."/>
        </authorList>
    </citation>
    <scope>NUCLEOTIDE SEQUENCE</scope>
    <source>
        <strain evidence="2">GVMAG-M-3300023179-71</strain>
    </source>
</reference>
<evidence type="ECO:0000313" key="2">
    <source>
        <dbReference type="EMBL" id="QHT76052.1"/>
    </source>
</evidence>
<sequence length="1527" mass="181974">MNIIHLINKTESNKYFYRDIYIDDTIGNIKYKLRNYLNINDIYLFIKKKFIYDAEYYQKKNNRIFERNTTDNENNPVIINFYENLSKYCIDIPLGIENNSVIFTNITNPFNILATDVIKKNEIINDDLLLMDFDGKCQEIYVCDKKDVEVYLMEINQEMLIEKYFPNYLKYKNYKNENEIVNKCYDLEPIQLYEIKITKVMFEIYPKKNMNIILSETFKNIHVNELYTYLYHSKLFKLYSMGKNLNNEKVPFMKSNKINICHKLINNYDDFCVYLNVKKNFIFFEINKNGHIWITYESEDGNDLLKIESIIKKYVNELIEIIDQNMAGFDNFYSERVKIMDINCNVLIKTDEIFINKMIFYLKNNVKMNEYELIFKRVSNYNIAYEIQDYILKNDANKIIDNYSLSLKEANEYINMNIIKKEKKDIILLLTKMLGYCNIQISNIDNIYYLNTLTFYIKSLTTNIKSSIVEYYLDQDKNQKKKKKIKNDVNDVNDINYVNDENKEVKEEEEEEEEVKEEEEEEEESSSDDDYNPYAHLLKKGGRKISYFQKRIEIRDPDLLNNKMNFSKKCALDIKRQPIALTKDEYEKNRENIDNYLEFRNNYYICPRYWSFKYGKVITEEEFKSGKYGELIDKIPENVEGLNYVYEFSTKNGYKKQYPGFIEDHGKGICMPCCFGKMQDEIKIEKMKRQCVGRKRVKKIIDIKEPPTHISNERIIKQGNWGFLPKLLQAYLNVQNKSDKIKTNVSYLLRYGVQESINQSFISCISTIMFYKSWNSKIPSIKEMRNIIINALTIDNYVSYQNSNLVSQFYDKTKKDMPALEKYQDSKIIKIYPKSYFVKIVNSFENFIKFLKSDDVVIDYTYLWDILSYPNPNLFEKGINIAIFEIVENKSGMDRINIQCPTNHEPTKLFDSNKPTIMLIKHKNENKYEPIYVYKKNQSGNIYINSLFELSLVSSEKSITDDILTNIIKPIFNYKCKPINVNNNYKYKVPIKLDEIIEKISEKKEYEIRHYVMDNFGKIVGLMVLDSINGIIGFIPCYPTNLPFDYSDKSIINMDNVLWNNYYETIIFLENWYKSGNFYKVVQGGIIIGFLTLTNQFIEIYPFIKNTNEYNKDIELDYNPNLLNKYITDNINLLDNERVINVNKIKLESKLYKIFKYQIVNYINNFYNYKIKNSIIEIVKSESSFEEKVNKISEILRPILKDKIIFIDEYDEACLKDENDLCNKSNKKIIIPKKNMIDPNQDNSINYYIKLADEIIRFKKITGMVFDNNYISDNNSFSNFIINDDEILLNMGDKYNIENYSVDVNPFVKNTTFDTVNPITNKKREEFVLNKKNDLCFMVSELNDPLINIFPKNSKKKIYYSSVNCTFKFVMLLTGIKTVNEIKKILIEKYNEPKLYDIFIKIQKIKKEEIENSVEKIIYNENFFINLLDLWIIISYCKIPCYLFSKQKIISTNAKSKLLYKDEKSEYFCFIFIDSLEIIPEYSVIMRDDENIFFNLNELDLKSKNFYTIEIKKKIERYSIEDFISFL</sequence>
<protein>
    <submittedName>
        <fullName evidence="2">Uncharacterized protein</fullName>
    </submittedName>
</protein>